<evidence type="ECO:0000313" key="1">
    <source>
        <dbReference type="EMBL" id="WOF13188.1"/>
    </source>
</evidence>
<accession>A0ABZ0FXV9</accession>
<evidence type="ECO:0000313" key="2">
    <source>
        <dbReference type="Proteomes" id="UP001302374"/>
    </source>
</evidence>
<dbReference type="Proteomes" id="UP001302374">
    <property type="component" value="Chromosome"/>
</dbReference>
<proteinExistence type="predicted"/>
<reference evidence="1 2" key="1">
    <citation type="submission" date="2019-09" db="EMBL/GenBank/DDBJ databases">
        <title>Butyricimonas paravirosa DSM 105722 (=214-4 = JCM 18677 = CCUG 65563).</title>
        <authorList>
            <person name="Le Roy T."/>
            <person name="Cani P.D."/>
        </authorList>
    </citation>
    <scope>NUCLEOTIDE SEQUENCE [LARGE SCALE GENOMIC DNA]</scope>
    <source>
        <strain evidence="1 2">DSM 105722</strain>
    </source>
</reference>
<organism evidence="1 2">
    <name type="scientific">Butyricimonas paravirosa</name>
    <dbReference type="NCBI Taxonomy" id="1472417"/>
    <lineage>
        <taxon>Bacteria</taxon>
        <taxon>Pseudomonadati</taxon>
        <taxon>Bacteroidota</taxon>
        <taxon>Bacteroidia</taxon>
        <taxon>Bacteroidales</taxon>
        <taxon>Odoribacteraceae</taxon>
        <taxon>Butyricimonas</taxon>
    </lineage>
</organism>
<dbReference type="EMBL" id="CP043839">
    <property type="protein sequence ID" value="WOF13188.1"/>
    <property type="molecule type" value="Genomic_DNA"/>
</dbReference>
<dbReference type="InterPro" id="IPR032299">
    <property type="entry name" value="DUF4843"/>
</dbReference>
<dbReference type="Pfam" id="PF16132">
    <property type="entry name" value="DUF4843"/>
    <property type="match status" value="1"/>
</dbReference>
<sequence>MCSRYLIMSMNIEINMNVVMRKLLYTSITALLLLGALFSCTDEDYKLYNTSLTNKIYFDKDTFFFEYGPREDKEVDLEVPISLIGLANFDRDVEFKVSADVRNSTAKLGVHYNMDEIQVFMKDSVTAAIKLDFKRDNLVKDIQYKLYLNLEANDEYIPTNRTKCLVFFGDISIEQPEWWRPDRLGTYNQDKLILFIKYFHETKEKLPVLYDDIESKWGEYLDNESHSRYPYLLTTYVYLGYFKQHIYTPMYEYYLQTGDEHYKLPNPATTEYE</sequence>
<keyword evidence="2" id="KW-1185">Reference proteome</keyword>
<protein>
    <submittedName>
        <fullName evidence="1">DUF4843 domain-containing protein</fullName>
    </submittedName>
</protein>
<name>A0ABZ0FXV9_9BACT</name>
<gene>
    <name evidence="1" type="ORF">F1644_13345</name>
</gene>